<dbReference type="RefSeq" id="WP_377489196.1">
    <property type="nucleotide sequence ID" value="NZ_JBHMDO010000003.1"/>
</dbReference>
<dbReference type="InterPro" id="IPR050640">
    <property type="entry name" value="Bact_2-comp_sensor_kinase"/>
</dbReference>
<evidence type="ECO:0000256" key="6">
    <source>
        <dbReference type="ARBA" id="ARBA00022840"/>
    </source>
</evidence>
<keyword evidence="3 9" id="KW-0808">Transferase</keyword>
<keyword evidence="10" id="KW-1185">Reference proteome</keyword>
<reference evidence="9 10" key="1">
    <citation type="submission" date="2024-09" db="EMBL/GenBank/DDBJ databases">
        <authorList>
            <person name="Sun Q."/>
            <person name="Mori K."/>
        </authorList>
    </citation>
    <scope>NUCLEOTIDE SEQUENCE [LARGE SCALE GENOMIC DNA]</scope>
    <source>
        <strain evidence="9 10">TISTR 2452</strain>
    </source>
</reference>
<protein>
    <recommendedName>
        <fullName evidence="2">histidine kinase</fullName>
        <ecNumber evidence="2">2.7.13.3</ecNumber>
    </recommendedName>
</protein>
<evidence type="ECO:0000313" key="9">
    <source>
        <dbReference type="EMBL" id="MFB9324746.1"/>
    </source>
</evidence>
<dbReference type="PRINTS" id="PR00344">
    <property type="entry name" value="BCTRLSENSOR"/>
</dbReference>
<evidence type="ECO:0000256" key="4">
    <source>
        <dbReference type="ARBA" id="ARBA00022741"/>
    </source>
</evidence>
<dbReference type="EC" id="2.7.13.3" evidence="2"/>
<organism evidence="9 10">
    <name type="scientific">Paenibacillus aurantiacus</name>
    <dbReference type="NCBI Taxonomy" id="1936118"/>
    <lineage>
        <taxon>Bacteria</taxon>
        <taxon>Bacillati</taxon>
        <taxon>Bacillota</taxon>
        <taxon>Bacilli</taxon>
        <taxon>Bacillales</taxon>
        <taxon>Paenibacillaceae</taxon>
        <taxon>Paenibacillus</taxon>
    </lineage>
</organism>
<dbReference type="InterPro" id="IPR005467">
    <property type="entry name" value="His_kinase_dom"/>
</dbReference>
<dbReference type="PANTHER" id="PTHR34220">
    <property type="entry name" value="SENSOR HISTIDINE KINASE YPDA"/>
    <property type="match status" value="1"/>
</dbReference>
<evidence type="ECO:0000256" key="5">
    <source>
        <dbReference type="ARBA" id="ARBA00022777"/>
    </source>
</evidence>
<dbReference type="InterPro" id="IPR004358">
    <property type="entry name" value="Sig_transdc_His_kin-like_C"/>
</dbReference>
<comment type="caution">
    <text evidence="9">The sequence shown here is derived from an EMBL/GenBank/DDBJ whole genome shotgun (WGS) entry which is preliminary data.</text>
</comment>
<dbReference type="EMBL" id="JBHMDO010000003">
    <property type="protein sequence ID" value="MFB9324746.1"/>
    <property type="molecule type" value="Genomic_DNA"/>
</dbReference>
<evidence type="ECO:0000256" key="7">
    <source>
        <dbReference type="ARBA" id="ARBA00023012"/>
    </source>
</evidence>
<evidence type="ECO:0000313" key="10">
    <source>
        <dbReference type="Proteomes" id="UP001589747"/>
    </source>
</evidence>
<gene>
    <name evidence="9" type="ORF">ACFFSY_02180</name>
</gene>
<sequence>MKQEVDESLLPLKIPKLIVQPIVENAIKHGIENKKGKGVISIRVQEEADQVLIVVRDDGIGIDREKLERICASLSGTGKHRKEGRAIGLQNVHDRIVLHYGEGYGLTVDSTADDGTTVTLHIPRHHEQTEARSNV</sequence>
<dbReference type="GO" id="GO:0004673">
    <property type="term" value="F:protein histidine kinase activity"/>
    <property type="evidence" value="ECO:0007669"/>
    <property type="project" value="UniProtKB-EC"/>
</dbReference>
<dbReference type="PROSITE" id="PS50109">
    <property type="entry name" value="HIS_KIN"/>
    <property type="match status" value="1"/>
</dbReference>
<keyword evidence="4" id="KW-0547">Nucleotide-binding</keyword>
<accession>A0ABV5KJF6</accession>
<dbReference type="Pfam" id="PF02518">
    <property type="entry name" value="HATPase_c"/>
    <property type="match status" value="1"/>
</dbReference>
<keyword evidence="6" id="KW-0067">ATP-binding</keyword>
<dbReference type="Proteomes" id="UP001589747">
    <property type="component" value="Unassembled WGS sequence"/>
</dbReference>
<dbReference type="InterPro" id="IPR036890">
    <property type="entry name" value="HATPase_C_sf"/>
</dbReference>
<dbReference type="InterPro" id="IPR003594">
    <property type="entry name" value="HATPase_dom"/>
</dbReference>
<dbReference type="SUPFAM" id="SSF55874">
    <property type="entry name" value="ATPase domain of HSP90 chaperone/DNA topoisomerase II/histidine kinase"/>
    <property type="match status" value="1"/>
</dbReference>
<name>A0ABV5KJF6_9BACL</name>
<keyword evidence="5 9" id="KW-0418">Kinase</keyword>
<evidence type="ECO:0000259" key="8">
    <source>
        <dbReference type="PROSITE" id="PS50109"/>
    </source>
</evidence>
<dbReference type="SMART" id="SM00387">
    <property type="entry name" value="HATPase_c"/>
    <property type="match status" value="1"/>
</dbReference>
<dbReference type="Gene3D" id="3.30.565.10">
    <property type="entry name" value="Histidine kinase-like ATPase, C-terminal domain"/>
    <property type="match status" value="1"/>
</dbReference>
<evidence type="ECO:0000256" key="2">
    <source>
        <dbReference type="ARBA" id="ARBA00012438"/>
    </source>
</evidence>
<evidence type="ECO:0000256" key="1">
    <source>
        <dbReference type="ARBA" id="ARBA00000085"/>
    </source>
</evidence>
<proteinExistence type="predicted"/>
<evidence type="ECO:0000256" key="3">
    <source>
        <dbReference type="ARBA" id="ARBA00022679"/>
    </source>
</evidence>
<feature type="domain" description="Histidine kinase" evidence="8">
    <location>
        <begin position="18"/>
        <end position="126"/>
    </location>
</feature>
<comment type="catalytic activity">
    <reaction evidence="1">
        <text>ATP + protein L-histidine = ADP + protein N-phospho-L-histidine.</text>
        <dbReference type="EC" id="2.7.13.3"/>
    </reaction>
</comment>
<dbReference type="PANTHER" id="PTHR34220:SF7">
    <property type="entry name" value="SENSOR HISTIDINE KINASE YPDA"/>
    <property type="match status" value="1"/>
</dbReference>
<keyword evidence="7" id="KW-0902">Two-component regulatory system</keyword>